<dbReference type="EMBL" id="QPJD01000003">
    <property type="protein sequence ID" value="RCW50241.1"/>
    <property type="molecule type" value="Genomic_DNA"/>
</dbReference>
<dbReference type="OrthoDB" id="64188at2"/>
<dbReference type="RefSeq" id="WP_114379083.1">
    <property type="nucleotide sequence ID" value="NZ_QPJD01000003.1"/>
</dbReference>
<dbReference type="InterPro" id="IPR029063">
    <property type="entry name" value="SAM-dependent_MTases_sf"/>
</dbReference>
<name>A0A368W485_9BACL</name>
<comment type="caution">
    <text evidence="1">The sequence shown here is derived from an EMBL/GenBank/DDBJ whole genome shotgun (WGS) entry which is preliminary data.</text>
</comment>
<proteinExistence type="predicted"/>
<dbReference type="GO" id="GO:0008168">
    <property type="term" value="F:methyltransferase activity"/>
    <property type="evidence" value="ECO:0007669"/>
    <property type="project" value="UniProtKB-KW"/>
</dbReference>
<keyword evidence="2" id="KW-1185">Reference proteome</keyword>
<gene>
    <name evidence="1" type="ORF">DFP97_103259</name>
</gene>
<evidence type="ECO:0000313" key="1">
    <source>
        <dbReference type="EMBL" id="RCW50241.1"/>
    </source>
</evidence>
<keyword evidence="1" id="KW-0489">Methyltransferase</keyword>
<keyword evidence="1" id="KW-0808">Transferase</keyword>
<evidence type="ECO:0000313" key="2">
    <source>
        <dbReference type="Proteomes" id="UP000252415"/>
    </source>
</evidence>
<protein>
    <submittedName>
        <fullName evidence="1">Putative SAM-dependent methyltransferase</fullName>
    </submittedName>
</protein>
<reference evidence="1 2" key="1">
    <citation type="submission" date="2018-07" db="EMBL/GenBank/DDBJ databases">
        <title>Genomic Encyclopedia of Type Strains, Phase III (KMG-III): the genomes of soil and plant-associated and newly described type strains.</title>
        <authorList>
            <person name="Whitman W."/>
        </authorList>
    </citation>
    <scope>NUCLEOTIDE SEQUENCE [LARGE SCALE GENOMIC DNA]</scope>
    <source>
        <strain evidence="1 2">CECT 7506</strain>
    </source>
</reference>
<dbReference type="Proteomes" id="UP000252415">
    <property type="component" value="Unassembled WGS sequence"/>
</dbReference>
<dbReference type="Gene3D" id="3.40.50.150">
    <property type="entry name" value="Vaccinia Virus protein VP39"/>
    <property type="match status" value="1"/>
</dbReference>
<accession>A0A368W485</accession>
<dbReference type="AlphaFoldDB" id="A0A368W485"/>
<sequence length="188" mass="21522">MIDTPKDALRVVIGSGEYNNNPEWIQTQESELDLLKRDEWVNRFLPNTISAILAEHVWEHLTYHEGIEAAKICFEFLEPGGYVRCAVPDGFFQDEDYQKGVQVGGPGPADHPAASHQIVLNYKTITSIFESAGFEVNLLEYCDEYGAFHYKEWDEIMGFIYRSKRFDQRNQNGKLGFVSLIIDAKKPL</sequence>
<dbReference type="GO" id="GO:0032259">
    <property type="term" value="P:methylation"/>
    <property type="evidence" value="ECO:0007669"/>
    <property type="project" value="UniProtKB-KW"/>
</dbReference>
<dbReference type="SUPFAM" id="SSF53335">
    <property type="entry name" value="S-adenosyl-L-methionine-dependent methyltransferases"/>
    <property type="match status" value="1"/>
</dbReference>
<organism evidence="1 2">
    <name type="scientific">Paenibacillus prosopidis</name>
    <dbReference type="NCBI Taxonomy" id="630520"/>
    <lineage>
        <taxon>Bacteria</taxon>
        <taxon>Bacillati</taxon>
        <taxon>Bacillota</taxon>
        <taxon>Bacilli</taxon>
        <taxon>Bacillales</taxon>
        <taxon>Paenibacillaceae</taxon>
        <taxon>Paenibacillus</taxon>
    </lineage>
</organism>